<reference evidence="1 3" key="1">
    <citation type="submission" date="2020-01" db="EMBL/GenBank/DDBJ databases">
        <authorList>
            <consortium name="DOE Joint Genome Institute"/>
            <person name="Haridas S."/>
            <person name="Albert R."/>
            <person name="Binder M."/>
            <person name="Bloem J."/>
            <person name="Labutti K."/>
            <person name="Salamov A."/>
            <person name="Andreopoulos B."/>
            <person name="Baker S.E."/>
            <person name="Barry K."/>
            <person name="Bills G."/>
            <person name="Bluhm B.H."/>
            <person name="Cannon C."/>
            <person name="Castanera R."/>
            <person name="Culley D.E."/>
            <person name="Daum C."/>
            <person name="Ezra D."/>
            <person name="Gonzalez J.B."/>
            <person name="Henrissat B."/>
            <person name="Kuo A."/>
            <person name="Liang C."/>
            <person name="Lipzen A."/>
            <person name="Lutzoni F."/>
            <person name="Magnuson J."/>
            <person name="Mondo S."/>
            <person name="Nolan M."/>
            <person name="Ohm R."/>
            <person name="Pangilinan J."/>
            <person name="Park H.-J."/>
            <person name="Ramirez L."/>
            <person name="Alfaro M."/>
            <person name="Sun H."/>
            <person name="Tritt A."/>
            <person name="Yoshinaga Y."/>
            <person name="Zwiers L.-H."/>
            <person name="Turgeon B.G."/>
            <person name="Goodwin S.B."/>
            <person name="Spatafora J.W."/>
            <person name="Crous P.W."/>
            <person name="Grigoriev I.V."/>
        </authorList>
    </citation>
    <scope>NUCLEOTIDE SEQUENCE</scope>
    <source>
        <strain evidence="1 3">CBS 781.70</strain>
    </source>
</reference>
<dbReference type="GeneID" id="54421031"/>
<organism evidence="1">
    <name type="scientific">Eremomyces bilateralis CBS 781.70</name>
    <dbReference type="NCBI Taxonomy" id="1392243"/>
    <lineage>
        <taxon>Eukaryota</taxon>
        <taxon>Fungi</taxon>
        <taxon>Dikarya</taxon>
        <taxon>Ascomycota</taxon>
        <taxon>Pezizomycotina</taxon>
        <taxon>Dothideomycetes</taxon>
        <taxon>Dothideomycetes incertae sedis</taxon>
        <taxon>Eremomycetales</taxon>
        <taxon>Eremomycetaceae</taxon>
        <taxon>Eremomyces</taxon>
    </lineage>
</organism>
<evidence type="ECO:0000313" key="3">
    <source>
        <dbReference type="RefSeq" id="XP_033529557.1"/>
    </source>
</evidence>
<protein>
    <submittedName>
        <fullName evidence="1 3">Uncharacterized protein</fullName>
    </submittedName>
</protein>
<reference evidence="3" key="2">
    <citation type="submission" date="2020-04" db="EMBL/GenBank/DDBJ databases">
        <authorList>
            <consortium name="NCBI Genome Project"/>
        </authorList>
    </citation>
    <scope>NUCLEOTIDE SEQUENCE</scope>
    <source>
        <strain evidence="3">CBS 781.70</strain>
    </source>
</reference>
<evidence type="ECO:0000313" key="2">
    <source>
        <dbReference type="Proteomes" id="UP000504638"/>
    </source>
</evidence>
<dbReference type="EMBL" id="ML975199">
    <property type="protein sequence ID" value="KAF1807926.1"/>
    <property type="molecule type" value="Genomic_DNA"/>
</dbReference>
<reference evidence="3" key="3">
    <citation type="submission" date="2025-04" db="UniProtKB">
        <authorList>
            <consortium name="RefSeq"/>
        </authorList>
    </citation>
    <scope>IDENTIFICATION</scope>
    <source>
        <strain evidence="3">CBS 781.70</strain>
    </source>
</reference>
<accession>A0A6G1FQA5</accession>
<evidence type="ECO:0000313" key="1">
    <source>
        <dbReference type="EMBL" id="KAF1807926.1"/>
    </source>
</evidence>
<dbReference type="RefSeq" id="XP_033529557.1">
    <property type="nucleotide sequence ID" value="XM_033680461.1"/>
</dbReference>
<gene>
    <name evidence="1 3" type="ORF">P152DRAFT_463046</name>
</gene>
<dbReference type="AlphaFoldDB" id="A0A6G1FQA5"/>
<proteinExistence type="predicted"/>
<name>A0A6G1FQA5_9PEZI</name>
<keyword evidence="2" id="KW-1185">Reference proteome</keyword>
<sequence length="91" mass="11048">MAESQARAARQRGNKRVLRSEMGYITSQQARSMIKVRTEREKQAELDKWFRGWKTRQINHRKAFKDIHVEFWRLIGGMRHDPTWRCRFGDE</sequence>
<dbReference type="Proteomes" id="UP000504638">
    <property type="component" value="Unplaced"/>
</dbReference>